<protein>
    <submittedName>
        <fullName evidence="2">Uncharacterized protein</fullName>
    </submittedName>
</protein>
<reference evidence="2 3" key="2">
    <citation type="submission" date="2019-01" db="EMBL/GenBank/DDBJ databases">
        <title>The decoding of complex shrimp genome reveals the adaptation for benthos swimmer, frequently molting mechanism and breeding impact on genome.</title>
        <authorList>
            <person name="Sun Y."/>
            <person name="Gao Y."/>
            <person name="Yu Y."/>
        </authorList>
    </citation>
    <scope>NUCLEOTIDE SEQUENCE [LARGE SCALE GENOMIC DNA]</scope>
    <source>
        <tissue evidence="2">Muscle</tissue>
    </source>
</reference>
<feature type="region of interest" description="Disordered" evidence="1">
    <location>
        <begin position="1"/>
        <end position="25"/>
    </location>
</feature>
<name>A0A423TAK5_PENVA</name>
<dbReference type="OrthoDB" id="10413614at2759"/>
<evidence type="ECO:0000313" key="3">
    <source>
        <dbReference type="Proteomes" id="UP000283509"/>
    </source>
</evidence>
<dbReference type="AlphaFoldDB" id="A0A423TAK5"/>
<keyword evidence="3" id="KW-1185">Reference proteome</keyword>
<feature type="compositionally biased region" description="Low complexity" evidence="1">
    <location>
        <begin position="11"/>
        <end position="24"/>
    </location>
</feature>
<evidence type="ECO:0000313" key="2">
    <source>
        <dbReference type="EMBL" id="ROT73474.1"/>
    </source>
</evidence>
<reference evidence="2 3" key="1">
    <citation type="submission" date="2018-04" db="EMBL/GenBank/DDBJ databases">
        <authorList>
            <person name="Zhang X."/>
            <person name="Yuan J."/>
            <person name="Li F."/>
            <person name="Xiang J."/>
        </authorList>
    </citation>
    <scope>NUCLEOTIDE SEQUENCE [LARGE SCALE GENOMIC DNA]</scope>
    <source>
        <tissue evidence="2">Muscle</tissue>
    </source>
</reference>
<gene>
    <name evidence="2" type="ORF">C7M84_008139</name>
</gene>
<proteinExistence type="predicted"/>
<evidence type="ECO:0000256" key="1">
    <source>
        <dbReference type="SAM" id="MobiDB-lite"/>
    </source>
</evidence>
<comment type="caution">
    <text evidence="2">The sequence shown here is derived from an EMBL/GenBank/DDBJ whole genome shotgun (WGS) entry which is preliminary data.</text>
</comment>
<dbReference type="Proteomes" id="UP000283509">
    <property type="component" value="Unassembled WGS sequence"/>
</dbReference>
<dbReference type="EMBL" id="QCYY01002026">
    <property type="protein sequence ID" value="ROT73474.1"/>
    <property type="molecule type" value="Genomic_DNA"/>
</dbReference>
<sequence>MVGVALAQEQTTAASTTSGSNDAAVRCANSTDNTECLRRAEVCRAMFNRTHTYDRMVQSIRDCAEQLNITLPTPAPLPANNSSDPDRRYYNQLKLWFRARPQVKQQIFSCAHQIQQRRTPRREYLKTRVVVWVGEEETILAGLLRSNIDSCSAPSRQAYLSCVFEACYTP</sequence>
<organism evidence="2 3">
    <name type="scientific">Penaeus vannamei</name>
    <name type="common">Whiteleg shrimp</name>
    <name type="synonym">Litopenaeus vannamei</name>
    <dbReference type="NCBI Taxonomy" id="6689"/>
    <lineage>
        <taxon>Eukaryota</taxon>
        <taxon>Metazoa</taxon>
        <taxon>Ecdysozoa</taxon>
        <taxon>Arthropoda</taxon>
        <taxon>Crustacea</taxon>
        <taxon>Multicrustacea</taxon>
        <taxon>Malacostraca</taxon>
        <taxon>Eumalacostraca</taxon>
        <taxon>Eucarida</taxon>
        <taxon>Decapoda</taxon>
        <taxon>Dendrobranchiata</taxon>
        <taxon>Penaeoidea</taxon>
        <taxon>Penaeidae</taxon>
        <taxon>Penaeus</taxon>
    </lineage>
</organism>
<accession>A0A423TAK5</accession>